<dbReference type="AlphaFoldDB" id="A0A178LAC1"/>
<proteinExistence type="inferred from homology"/>
<dbReference type="CDD" id="cd06173">
    <property type="entry name" value="MFS_MefA_like"/>
    <property type="match status" value="1"/>
</dbReference>
<dbReference type="InterPro" id="IPR020846">
    <property type="entry name" value="MFS_dom"/>
</dbReference>
<feature type="transmembrane region" description="Helical" evidence="9">
    <location>
        <begin position="39"/>
        <end position="62"/>
    </location>
</feature>
<evidence type="ECO:0000256" key="1">
    <source>
        <dbReference type="ARBA" id="ARBA00004429"/>
    </source>
</evidence>
<feature type="transmembrane region" description="Helical" evidence="9">
    <location>
        <begin position="347"/>
        <end position="367"/>
    </location>
</feature>
<dbReference type="PROSITE" id="PS50850">
    <property type="entry name" value="MFS"/>
    <property type="match status" value="1"/>
</dbReference>
<dbReference type="InterPro" id="IPR036259">
    <property type="entry name" value="MFS_trans_sf"/>
</dbReference>
<feature type="transmembrane region" description="Helical" evidence="9">
    <location>
        <begin position="282"/>
        <end position="301"/>
    </location>
</feature>
<name>A0A178LAC1_MYCIR</name>
<keyword evidence="2" id="KW-0813">Transport</keyword>
<evidence type="ECO:0000259" key="10">
    <source>
        <dbReference type="PROSITE" id="PS50850"/>
    </source>
</evidence>
<dbReference type="Gene3D" id="1.20.1250.20">
    <property type="entry name" value="MFS general substrate transporter like domains"/>
    <property type="match status" value="1"/>
</dbReference>
<dbReference type="RefSeq" id="WP_064285464.1">
    <property type="nucleotide sequence ID" value="NZ_LWCS01000098.1"/>
</dbReference>
<keyword evidence="6 9" id="KW-0472">Membrane</keyword>
<feature type="domain" description="Major facilitator superfamily (MFS) profile" evidence="10">
    <location>
        <begin position="215"/>
        <end position="402"/>
    </location>
</feature>
<feature type="transmembrane region" description="Helical" evidence="9">
    <location>
        <begin position="373"/>
        <end position="393"/>
    </location>
</feature>
<gene>
    <name evidence="11" type="ORF">A4X20_12490</name>
</gene>
<comment type="caution">
    <text evidence="11">The sequence shown here is derived from an EMBL/GenBank/DDBJ whole genome shotgun (WGS) entry which is preliminary data.</text>
</comment>
<organism evidence="11 12">
    <name type="scientific">Mycolicibacterium iranicum</name>
    <name type="common">Mycobacterium iranicum</name>
    <dbReference type="NCBI Taxonomy" id="912594"/>
    <lineage>
        <taxon>Bacteria</taxon>
        <taxon>Bacillati</taxon>
        <taxon>Actinomycetota</taxon>
        <taxon>Actinomycetes</taxon>
        <taxon>Mycobacteriales</taxon>
        <taxon>Mycobacteriaceae</taxon>
        <taxon>Mycolicibacterium</taxon>
    </lineage>
</organism>
<evidence type="ECO:0000256" key="6">
    <source>
        <dbReference type="ARBA" id="ARBA00023136"/>
    </source>
</evidence>
<evidence type="ECO:0000256" key="2">
    <source>
        <dbReference type="ARBA" id="ARBA00022448"/>
    </source>
</evidence>
<keyword evidence="4 9" id="KW-0812">Transmembrane</keyword>
<dbReference type="GO" id="GO:0046677">
    <property type="term" value="P:response to antibiotic"/>
    <property type="evidence" value="ECO:0007669"/>
    <property type="project" value="UniProtKB-KW"/>
</dbReference>
<feature type="transmembrane region" description="Helical" evidence="9">
    <location>
        <begin position="217"/>
        <end position="240"/>
    </location>
</feature>
<evidence type="ECO:0000313" key="11">
    <source>
        <dbReference type="EMBL" id="OAN26459.1"/>
    </source>
</evidence>
<reference evidence="11 12" key="1">
    <citation type="submission" date="2016-04" db="EMBL/GenBank/DDBJ databases">
        <title>Draft Genome Sequences of Staphylococcus capitis Strain H36, S. capitis Strain H65, S. cohnii Strain H62, S. hominis Strain H69, Mycobacterium iranicum Strain H39, Plantibacter sp. Strain H53, Pseudomonas oryzihabitans Strain H72, and Microbacterium sp. Strain H83, isolated from residential settings.</title>
        <authorList>
            <person name="Lymperopoulou D."/>
            <person name="Adams R.I."/>
            <person name="Lindow S."/>
            <person name="Coil D.A."/>
            <person name="Jospin G."/>
            <person name="Eisen J.A."/>
        </authorList>
    </citation>
    <scope>NUCLEOTIDE SEQUENCE [LARGE SCALE GENOMIC DNA]</scope>
    <source>
        <strain evidence="11 12">H39</strain>
    </source>
</reference>
<feature type="transmembrane region" description="Helical" evidence="9">
    <location>
        <begin position="307"/>
        <end position="327"/>
    </location>
</feature>
<feature type="transmembrane region" description="Helical" evidence="9">
    <location>
        <begin position="167"/>
        <end position="185"/>
    </location>
</feature>
<keyword evidence="3" id="KW-1003">Cell membrane</keyword>
<comment type="subcellular location">
    <subcellularLocation>
        <location evidence="1">Cell inner membrane</location>
        <topology evidence="1">Multi-pass membrane protein</topology>
    </subcellularLocation>
</comment>
<sequence length="402" mass="40752">MPLAALSYLASHFLSFLGNGILAVALPLIVLQTTGSPLSVGAVSTATAIPALLVGLCAGVVIDRVNRRTCSVVSDLISAGAVAAIPVVDVLTSLNMSWLVALAIVGSFGDVPGLTARQVMVPAVARHAGVPLERLIGLRQSMTSMALVIGPAAAGTLLSLFDGSTVLFATAVASAAAALLTATMPHRLGAVEVDRNHQTSLWTQLSAGAGALRGSRFLAGTVGLTVGLALAFGGLQGLVLPLYFDLIARPDLLGFVLTALAVGMLFGTTTFAWLSNRLSRRLWLTVALSGTTVGFLLIATLMSPAVVFAGAALFGVANAVLAAVMGVMQAERIADGVRGRVLSVQNACLQVAAPVGIGLAGVVAQFVSPVAAGLTVFGVWFVAVSVIVGLRALSDVESAVRV</sequence>
<evidence type="ECO:0000256" key="9">
    <source>
        <dbReference type="SAM" id="Phobius"/>
    </source>
</evidence>
<dbReference type="Pfam" id="PF07690">
    <property type="entry name" value="MFS_1"/>
    <property type="match status" value="1"/>
</dbReference>
<dbReference type="EMBL" id="LWCS01000098">
    <property type="protein sequence ID" value="OAN26459.1"/>
    <property type="molecule type" value="Genomic_DNA"/>
</dbReference>
<keyword evidence="5 9" id="KW-1133">Transmembrane helix</keyword>
<dbReference type="InterPro" id="IPR011701">
    <property type="entry name" value="MFS"/>
</dbReference>
<feature type="transmembrane region" description="Helical" evidence="9">
    <location>
        <begin position="252"/>
        <end position="275"/>
    </location>
</feature>
<evidence type="ECO:0000313" key="12">
    <source>
        <dbReference type="Proteomes" id="UP000078396"/>
    </source>
</evidence>
<accession>A0A178LAC1</accession>
<dbReference type="OrthoDB" id="3177993at2"/>
<evidence type="ECO:0000256" key="8">
    <source>
        <dbReference type="ARBA" id="ARBA00040914"/>
    </source>
</evidence>
<comment type="similarity">
    <text evidence="7">Belongs to the major facilitator superfamily. Drug:H(+) antiporter-3 (DHA3) (TC 2.A.1.21) family.</text>
</comment>
<evidence type="ECO:0000256" key="7">
    <source>
        <dbReference type="ARBA" id="ARBA00038075"/>
    </source>
</evidence>
<dbReference type="PANTHER" id="PTHR23513">
    <property type="entry name" value="INTEGRAL MEMBRANE EFFLUX PROTEIN-RELATED"/>
    <property type="match status" value="1"/>
</dbReference>
<dbReference type="GO" id="GO:0022857">
    <property type="term" value="F:transmembrane transporter activity"/>
    <property type="evidence" value="ECO:0007669"/>
    <property type="project" value="InterPro"/>
</dbReference>
<dbReference type="Proteomes" id="UP000078396">
    <property type="component" value="Unassembled WGS sequence"/>
</dbReference>
<dbReference type="SUPFAM" id="SSF103473">
    <property type="entry name" value="MFS general substrate transporter"/>
    <property type="match status" value="1"/>
</dbReference>
<protein>
    <recommendedName>
        <fullName evidence="8">Multidrug efflux pump Tap</fullName>
    </recommendedName>
</protein>
<feature type="transmembrane region" description="Helical" evidence="9">
    <location>
        <begin position="94"/>
        <end position="116"/>
    </location>
</feature>
<evidence type="ECO:0000256" key="4">
    <source>
        <dbReference type="ARBA" id="ARBA00022692"/>
    </source>
</evidence>
<dbReference type="GO" id="GO:0005886">
    <property type="term" value="C:plasma membrane"/>
    <property type="evidence" value="ECO:0007669"/>
    <property type="project" value="UniProtKB-SubCell"/>
</dbReference>
<evidence type="ECO:0000256" key="3">
    <source>
        <dbReference type="ARBA" id="ARBA00022475"/>
    </source>
</evidence>
<dbReference type="PANTHER" id="PTHR23513:SF9">
    <property type="entry name" value="ENTEROBACTIN EXPORTER ENTS"/>
    <property type="match status" value="1"/>
</dbReference>
<evidence type="ECO:0000256" key="5">
    <source>
        <dbReference type="ARBA" id="ARBA00022989"/>
    </source>
</evidence>